<keyword evidence="1" id="KW-0472">Membrane</keyword>
<dbReference type="RefSeq" id="WP_216714147.1">
    <property type="nucleotide sequence ID" value="NZ_JACVEL010000005.1"/>
</dbReference>
<name>A0A8J6PEN5_9FLAO</name>
<dbReference type="Proteomes" id="UP000652681">
    <property type="component" value="Unassembled WGS sequence"/>
</dbReference>
<reference evidence="2" key="1">
    <citation type="submission" date="2020-09" db="EMBL/GenBank/DDBJ databases">
        <title>Taishania pollutisoli gen. nov., sp. nov., Isolated from Tetrabromobisphenol A-Contaminated Soil.</title>
        <authorList>
            <person name="Chen Q."/>
        </authorList>
    </citation>
    <scope>NUCLEOTIDE SEQUENCE</scope>
    <source>
        <strain evidence="2">CZZ-1</strain>
    </source>
</reference>
<evidence type="ECO:0000313" key="2">
    <source>
        <dbReference type="EMBL" id="MBC9812710.1"/>
    </source>
</evidence>
<dbReference type="Pfam" id="PF05751">
    <property type="entry name" value="FixH"/>
    <property type="match status" value="1"/>
</dbReference>
<organism evidence="2 3">
    <name type="scientific">Taishania pollutisoli</name>
    <dbReference type="NCBI Taxonomy" id="2766479"/>
    <lineage>
        <taxon>Bacteria</taxon>
        <taxon>Pseudomonadati</taxon>
        <taxon>Bacteroidota</taxon>
        <taxon>Flavobacteriia</taxon>
        <taxon>Flavobacteriales</taxon>
        <taxon>Crocinitomicaceae</taxon>
        <taxon>Taishania</taxon>
    </lineage>
</organism>
<dbReference type="EMBL" id="JACVEL010000005">
    <property type="protein sequence ID" value="MBC9812710.1"/>
    <property type="molecule type" value="Genomic_DNA"/>
</dbReference>
<dbReference type="InterPro" id="IPR008620">
    <property type="entry name" value="FixH"/>
</dbReference>
<evidence type="ECO:0000256" key="1">
    <source>
        <dbReference type="SAM" id="Phobius"/>
    </source>
</evidence>
<keyword evidence="1" id="KW-0812">Transmembrane</keyword>
<accession>A0A8J6PEN5</accession>
<gene>
    <name evidence="2" type="ORF">H9Y05_09530</name>
</gene>
<comment type="caution">
    <text evidence="2">The sequence shown here is derived from an EMBL/GenBank/DDBJ whole genome shotgun (WGS) entry which is preliminary data.</text>
</comment>
<sequence length="140" mass="15994">MNWGKGIMIVMGLFIVFIGVLVSVLAGQKVDLVSEEYYKEEIAYQHEIDAMHSAKLLDSLVISQQDGQLIVQFAKNIEADSIVLKLWRPNNQQLDQSFSVTGTHVFLIPLNTLQQGMYDIRCEYWTEGKNFLQKQSVLIK</sequence>
<protein>
    <submittedName>
        <fullName evidence="2">FixH family protein</fullName>
    </submittedName>
</protein>
<proteinExistence type="predicted"/>
<feature type="transmembrane region" description="Helical" evidence="1">
    <location>
        <begin position="6"/>
        <end position="26"/>
    </location>
</feature>
<dbReference type="AlphaFoldDB" id="A0A8J6PEN5"/>
<keyword evidence="3" id="KW-1185">Reference proteome</keyword>
<evidence type="ECO:0000313" key="3">
    <source>
        <dbReference type="Proteomes" id="UP000652681"/>
    </source>
</evidence>
<keyword evidence="1" id="KW-1133">Transmembrane helix</keyword>